<protein>
    <submittedName>
        <fullName evidence="2">Polyketide cyclase</fullName>
    </submittedName>
</protein>
<dbReference type="Pfam" id="PF10604">
    <property type="entry name" value="Polyketide_cyc2"/>
    <property type="match status" value="1"/>
</dbReference>
<comment type="caution">
    <text evidence="2">The sequence shown here is derived from an EMBL/GenBank/DDBJ whole genome shotgun (WGS) entry which is preliminary data.</text>
</comment>
<name>A0A4R9ABR8_9MICO</name>
<evidence type="ECO:0000256" key="1">
    <source>
        <dbReference type="SAM" id="MobiDB-lite"/>
    </source>
</evidence>
<reference evidence="2 3" key="1">
    <citation type="submission" date="2019-03" db="EMBL/GenBank/DDBJ databases">
        <title>Genomics of glacier-inhabiting Cryobacterium strains.</title>
        <authorList>
            <person name="Liu Q."/>
            <person name="Xin Y.-H."/>
        </authorList>
    </citation>
    <scope>NUCLEOTIDE SEQUENCE [LARGE SCALE GENOMIC DNA]</scope>
    <source>
        <strain evidence="2 3">Hh14</strain>
    </source>
</reference>
<dbReference type="InterPro" id="IPR019587">
    <property type="entry name" value="Polyketide_cyclase/dehydratase"/>
</dbReference>
<dbReference type="EMBL" id="SOHE01000005">
    <property type="protein sequence ID" value="TFD55724.1"/>
    <property type="molecule type" value="Genomic_DNA"/>
</dbReference>
<accession>A0A4R9ABR8</accession>
<feature type="region of interest" description="Disordered" evidence="1">
    <location>
        <begin position="160"/>
        <end position="182"/>
    </location>
</feature>
<dbReference type="RefSeq" id="WP_134517652.1">
    <property type="nucleotide sequence ID" value="NZ_SOHE01000005.1"/>
</dbReference>
<dbReference type="AlphaFoldDB" id="A0A4R9ABR8"/>
<evidence type="ECO:0000313" key="3">
    <source>
        <dbReference type="Proteomes" id="UP000297447"/>
    </source>
</evidence>
<dbReference type="Gene3D" id="3.30.530.20">
    <property type="match status" value="1"/>
</dbReference>
<sequence length="182" mass="20705">MTHDYDFRTQWRVAAAPEEVATILGDAAALPRWWPAVYLAVRVRAVGGETGLGQIVDLHTKGWLPYTLRWTLTVTEPVTVDGFALRAQGDLNGEGRWVFTADGPETIVDYHWQVSAAKPLLRRLSWLLRPAFEANHRWAMRLGEQSLRLELRLRRAVTEQQRRRIPAPPGPTFRGAPRHPRG</sequence>
<gene>
    <name evidence="2" type="ORF">E3T55_00635</name>
</gene>
<dbReference type="InterPro" id="IPR023393">
    <property type="entry name" value="START-like_dom_sf"/>
</dbReference>
<dbReference type="OrthoDB" id="5402478at2"/>
<dbReference type="Proteomes" id="UP000297447">
    <property type="component" value="Unassembled WGS sequence"/>
</dbReference>
<organism evidence="2 3">
    <name type="scientific">Cryobacterium frigoriphilum</name>
    <dbReference type="NCBI Taxonomy" id="1259150"/>
    <lineage>
        <taxon>Bacteria</taxon>
        <taxon>Bacillati</taxon>
        <taxon>Actinomycetota</taxon>
        <taxon>Actinomycetes</taxon>
        <taxon>Micrococcales</taxon>
        <taxon>Microbacteriaceae</taxon>
        <taxon>Cryobacterium</taxon>
    </lineage>
</organism>
<dbReference type="SUPFAM" id="SSF55961">
    <property type="entry name" value="Bet v1-like"/>
    <property type="match status" value="1"/>
</dbReference>
<evidence type="ECO:0000313" key="2">
    <source>
        <dbReference type="EMBL" id="TFD55724.1"/>
    </source>
</evidence>
<proteinExistence type="predicted"/>
<keyword evidence="3" id="KW-1185">Reference proteome</keyword>